<dbReference type="GO" id="GO:0005840">
    <property type="term" value="C:ribosome"/>
    <property type="evidence" value="ECO:0007669"/>
    <property type="project" value="UniProtKB-KW"/>
</dbReference>
<dbReference type="AlphaFoldDB" id="A0A4R2B2V3"/>
<name>A0A4R2B2V3_9BACI</name>
<dbReference type="InterPro" id="IPR050680">
    <property type="entry name" value="YpeA/RimI_acetyltransf"/>
</dbReference>
<dbReference type="RefSeq" id="WP_132011205.1">
    <property type="nucleotide sequence ID" value="NZ_JABUHM010000016.1"/>
</dbReference>
<dbReference type="Gene3D" id="3.40.630.30">
    <property type="match status" value="2"/>
</dbReference>
<dbReference type="EMBL" id="SLVV01000015">
    <property type="protein sequence ID" value="TCN19882.1"/>
    <property type="molecule type" value="Genomic_DNA"/>
</dbReference>
<reference evidence="4 5" key="1">
    <citation type="journal article" date="2015" name="Stand. Genomic Sci.">
        <title>Genomic Encyclopedia of Bacterial and Archaeal Type Strains, Phase III: the genomes of soil and plant-associated and newly described type strains.</title>
        <authorList>
            <person name="Whitman W.B."/>
            <person name="Woyke T."/>
            <person name="Klenk H.P."/>
            <person name="Zhou Y."/>
            <person name="Lilburn T.G."/>
            <person name="Beck B.J."/>
            <person name="De Vos P."/>
            <person name="Vandamme P."/>
            <person name="Eisen J.A."/>
            <person name="Garrity G."/>
            <person name="Hugenholtz P."/>
            <person name="Kyrpides N.C."/>
        </authorList>
    </citation>
    <scope>NUCLEOTIDE SEQUENCE [LARGE SCALE GENOMIC DNA]</scope>
    <source>
        <strain evidence="4 5">CV53</strain>
    </source>
</reference>
<dbReference type="PROSITE" id="PS51186">
    <property type="entry name" value="GNAT"/>
    <property type="match status" value="2"/>
</dbReference>
<proteinExistence type="predicted"/>
<evidence type="ECO:0000313" key="4">
    <source>
        <dbReference type="EMBL" id="TCN19882.1"/>
    </source>
</evidence>
<keyword evidence="4" id="KW-0687">Ribonucleoprotein</keyword>
<evidence type="ECO:0000313" key="5">
    <source>
        <dbReference type="Proteomes" id="UP000295689"/>
    </source>
</evidence>
<evidence type="ECO:0000259" key="3">
    <source>
        <dbReference type="PROSITE" id="PS51186"/>
    </source>
</evidence>
<dbReference type="CDD" id="cd04301">
    <property type="entry name" value="NAT_SF"/>
    <property type="match status" value="2"/>
</dbReference>
<feature type="domain" description="N-acetyltransferase" evidence="3">
    <location>
        <begin position="141"/>
        <end position="277"/>
    </location>
</feature>
<dbReference type="InterPro" id="IPR016181">
    <property type="entry name" value="Acyl_CoA_acyltransferase"/>
</dbReference>
<keyword evidence="5" id="KW-1185">Reference proteome</keyword>
<dbReference type="GO" id="GO:0016747">
    <property type="term" value="F:acyltransferase activity, transferring groups other than amino-acyl groups"/>
    <property type="evidence" value="ECO:0007669"/>
    <property type="project" value="InterPro"/>
</dbReference>
<gene>
    <name evidence="4" type="ORF">EV146_11552</name>
</gene>
<dbReference type="InterPro" id="IPR000182">
    <property type="entry name" value="GNAT_dom"/>
</dbReference>
<dbReference type="Proteomes" id="UP000295689">
    <property type="component" value="Unassembled WGS sequence"/>
</dbReference>
<evidence type="ECO:0000256" key="1">
    <source>
        <dbReference type="ARBA" id="ARBA00022679"/>
    </source>
</evidence>
<organism evidence="4 5">
    <name type="scientific">Mesobacillus foraminis</name>
    <dbReference type="NCBI Taxonomy" id="279826"/>
    <lineage>
        <taxon>Bacteria</taxon>
        <taxon>Bacillati</taxon>
        <taxon>Bacillota</taxon>
        <taxon>Bacilli</taxon>
        <taxon>Bacillales</taxon>
        <taxon>Bacillaceae</taxon>
        <taxon>Mesobacillus</taxon>
    </lineage>
</organism>
<protein>
    <submittedName>
        <fullName evidence="4">Ribosomal protein S18 acetylase RimI-like enzyme</fullName>
    </submittedName>
</protein>
<dbReference type="PANTHER" id="PTHR43420:SF12">
    <property type="entry name" value="N-ACETYLTRANSFERASE DOMAIN-CONTAINING PROTEIN"/>
    <property type="match status" value="1"/>
</dbReference>
<dbReference type="SUPFAM" id="SSF55729">
    <property type="entry name" value="Acyl-CoA N-acyltransferases (Nat)"/>
    <property type="match status" value="2"/>
</dbReference>
<keyword evidence="4" id="KW-0689">Ribosomal protein</keyword>
<accession>A0A4R2B2V3</accession>
<evidence type="ECO:0000256" key="2">
    <source>
        <dbReference type="ARBA" id="ARBA00023315"/>
    </source>
</evidence>
<feature type="domain" description="N-acetyltransferase" evidence="3">
    <location>
        <begin position="1"/>
        <end position="133"/>
    </location>
</feature>
<keyword evidence="2" id="KW-0012">Acyltransferase</keyword>
<dbReference type="PANTHER" id="PTHR43420">
    <property type="entry name" value="ACETYLTRANSFERASE"/>
    <property type="match status" value="1"/>
</dbReference>
<comment type="caution">
    <text evidence="4">The sequence shown here is derived from an EMBL/GenBank/DDBJ whole genome shotgun (WGS) entry which is preliminary data.</text>
</comment>
<sequence>MLTKDELRGIKELQEICEEEGGFQLKLNFDMLANRAENSQEDFFHYEDGKLVGFLGSYGFGNKAELCGMVHPDYRRKGIFSRLLGMGLEAAKIQNFETVLLNAPSQSVSAKGFLTTVPCTYSFAEYQMKWQETSLNEDPSVTLRPSYSDEDMEAEIQLEVTAFGFNEKEAREYNRRLRKTSSDQHLIIEAAGKTAGKIRVAESNGEAWIYGFAVFPELQGKGIGRKALSKVVLMERQKGLPVFLEVEAENAHALKLYESCGFKSYHSQDYYQYLNQD</sequence>
<dbReference type="Pfam" id="PF00583">
    <property type="entry name" value="Acetyltransf_1"/>
    <property type="match status" value="2"/>
</dbReference>
<keyword evidence="1" id="KW-0808">Transferase</keyword>